<proteinExistence type="predicted"/>
<organism evidence="1 2">
    <name type="scientific">Paspalum notatum var. saurae</name>
    <dbReference type="NCBI Taxonomy" id="547442"/>
    <lineage>
        <taxon>Eukaryota</taxon>
        <taxon>Viridiplantae</taxon>
        <taxon>Streptophyta</taxon>
        <taxon>Embryophyta</taxon>
        <taxon>Tracheophyta</taxon>
        <taxon>Spermatophyta</taxon>
        <taxon>Magnoliopsida</taxon>
        <taxon>Liliopsida</taxon>
        <taxon>Poales</taxon>
        <taxon>Poaceae</taxon>
        <taxon>PACMAD clade</taxon>
        <taxon>Panicoideae</taxon>
        <taxon>Andropogonodae</taxon>
        <taxon>Paspaleae</taxon>
        <taxon>Paspalinae</taxon>
        <taxon>Paspalum</taxon>
    </lineage>
</organism>
<name>A0AAQ3SDE8_PASNO</name>
<gene>
    <name evidence="1" type="ORF">U9M48_002290</name>
</gene>
<dbReference type="EMBL" id="CP144745">
    <property type="protein sequence ID" value="WVZ51113.1"/>
    <property type="molecule type" value="Genomic_DNA"/>
</dbReference>
<dbReference type="Proteomes" id="UP001341281">
    <property type="component" value="Chromosome 01"/>
</dbReference>
<protein>
    <submittedName>
        <fullName evidence="1">Uncharacterized protein</fullName>
    </submittedName>
</protein>
<dbReference type="AlphaFoldDB" id="A0AAQ3SDE8"/>
<keyword evidence="2" id="KW-1185">Reference proteome</keyword>
<evidence type="ECO:0000313" key="2">
    <source>
        <dbReference type="Proteomes" id="UP001341281"/>
    </source>
</evidence>
<evidence type="ECO:0000313" key="1">
    <source>
        <dbReference type="EMBL" id="WVZ51113.1"/>
    </source>
</evidence>
<reference evidence="1 2" key="1">
    <citation type="submission" date="2024-02" db="EMBL/GenBank/DDBJ databases">
        <title>High-quality chromosome-scale genome assembly of Pensacola bahiagrass (Paspalum notatum Flugge var. saurae).</title>
        <authorList>
            <person name="Vega J.M."/>
            <person name="Podio M."/>
            <person name="Orjuela J."/>
            <person name="Siena L.A."/>
            <person name="Pessino S.C."/>
            <person name="Combes M.C."/>
            <person name="Mariac C."/>
            <person name="Albertini E."/>
            <person name="Pupilli F."/>
            <person name="Ortiz J.P.A."/>
            <person name="Leblanc O."/>
        </authorList>
    </citation>
    <scope>NUCLEOTIDE SEQUENCE [LARGE SCALE GENOMIC DNA]</scope>
    <source>
        <strain evidence="1">R1</strain>
        <tissue evidence="1">Leaf</tissue>
    </source>
</reference>
<sequence>MQNPESRLRGEDCLAFDKQSVPWNEKEEEHIFLQSYPSRRPNSMDLLAGTFSVEMEIWHSFDTSMKGKVERGFQRS</sequence>
<accession>A0AAQ3SDE8</accession>